<dbReference type="Proteomes" id="UP000594014">
    <property type="component" value="Chromosome"/>
</dbReference>
<protein>
    <submittedName>
        <fullName evidence="1">AMIN domain-containing protein</fullName>
    </submittedName>
</protein>
<dbReference type="EMBL" id="CP042469">
    <property type="protein sequence ID" value="QOX62660.1"/>
    <property type="molecule type" value="Genomic_DNA"/>
</dbReference>
<evidence type="ECO:0000313" key="2">
    <source>
        <dbReference type="Proteomes" id="UP000594014"/>
    </source>
</evidence>
<accession>A0ACD1A896</accession>
<proteinExistence type="predicted"/>
<gene>
    <name evidence="1" type="ORF">FRZ06_04505</name>
</gene>
<evidence type="ECO:0000313" key="1">
    <source>
        <dbReference type="EMBL" id="QOX62660.1"/>
    </source>
</evidence>
<sequence length="463" mass="50730">MTRKISSAAAVIFIMVFFTIMGITADAATTADVKLVINNEQVSADVMPYIQDGRTLVPARAVFEALGGKVTWDEINYIVTVEYDSTTVILKINDKTAEVNGENKTLDVPATINNSRTVIPARFVAEELGFLVGWDESTRTVTIKSPETPVVPEFKGYVTGISVEEGNSKTENTVVTVQLSEALKGTEDYSTTMLSSPDRFALDVKGFQLDSKISDLDYERKDSPLSTVRTGIYNENTVRVVCDLKEASNPSVNLSPDGKTLTITFPTLSTYFNPMEDGKLVVVLDAGHGEATAGKQSPGGLMKEYEFNRAVAAKMKTYLEAEGIEVLLTVNDDSDPSLADRCESANNSDADIFVSIHANAFGSGKDWTSANGWEIYHYQGSVLGNQLAKSITNANFPGLGILNRGIKTANFYVIKNTYMPAVLIEHGFFTNIDEVELLRSDEWRDKAARYNTQGIVNFLRSFN</sequence>
<keyword evidence="2" id="KW-1185">Reference proteome</keyword>
<organism evidence="1 2">
    <name type="scientific">Anoxybacterium hadale</name>
    <dbReference type="NCBI Taxonomy" id="3408580"/>
    <lineage>
        <taxon>Bacteria</taxon>
        <taxon>Bacillati</taxon>
        <taxon>Bacillota</taxon>
        <taxon>Clostridia</taxon>
        <taxon>Peptostreptococcales</taxon>
        <taxon>Anaerovoracaceae</taxon>
        <taxon>Anoxybacterium</taxon>
    </lineage>
</organism>
<reference evidence="1" key="1">
    <citation type="submission" date="2019-08" db="EMBL/GenBank/DDBJ databases">
        <title>Genome sequence of Clostridiales bacterium MT110.</title>
        <authorList>
            <person name="Cao J."/>
        </authorList>
    </citation>
    <scope>NUCLEOTIDE SEQUENCE</scope>
    <source>
        <strain evidence="1">MT110</strain>
    </source>
</reference>
<name>A0ACD1A896_9FIRM</name>